<proteinExistence type="predicted"/>
<name>A0ABU2UAJ4_9ACTN</name>
<feature type="signal peptide" evidence="1">
    <location>
        <begin position="1"/>
        <end position="26"/>
    </location>
</feature>
<sequence>MRLKKPLIGAVLTATMVTGVAGTASARTQAPHPAPVAAVQAAQGYSDSDVVAFLVFGQGKAAKDHPELARQIRSRRSDTSVTPAQLSYLMHKLHQADPAFHTKVTNAVQSKDPFVVQQGMVALNDDLKAAMASDSRAKTLNSADIARPNGWVWTKSNIVTVANVAAGINVAAGTNVAVGAEVAVVVVIAPAAASYSFDLKQSDQLDANDFVAAVASTL</sequence>
<dbReference type="InterPro" id="IPR023888">
    <property type="entry name" value="SdpC-like"/>
</dbReference>
<organism evidence="2 3">
    <name type="scientific">Streptomyces gibsoniae</name>
    <dbReference type="NCBI Taxonomy" id="3075529"/>
    <lineage>
        <taxon>Bacteria</taxon>
        <taxon>Bacillati</taxon>
        <taxon>Actinomycetota</taxon>
        <taxon>Actinomycetes</taxon>
        <taxon>Kitasatosporales</taxon>
        <taxon>Streptomycetaceae</taxon>
        <taxon>Streptomyces</taxon>
    </lineage>
</organism>
<evidence type="ECO:0000313" key="3">
    <source>
        <dbReference type="Proteomes" id="UP001183809"/>
    </source>
</evidence>
<dbReference type="NCBIfam" id="TIGR04032">
    <property type="entry name" value="toxin_SdpC"/>
    <property type="match status" value="1"/>
</dbReference>
<reference evidence="3" key="1">
    <citation type="submission" date="2023-07" db="EMBL/GenBank/DDBJ databases">
        <title>30 novel species of actinomycetes from the DSMZ collection.</title>
        <authorList>
            <person name="Nouioui I."/>
        </authorList>
    </citation>
    <scope>NUCLEOTIDE SEQUENCE [LARGE SCALE GENOMIC DNA]</scope>
    <source>
        <strain evidence="3">DSM 41699</strain>
    </source>
</reference>
<dbReference type="EMBL" id="JAVREY010000159">
    <property type="protein sequence ID" value="MDT0470056.1"/>
    <property type="molecule type" value="Genomic_DNA"/>
</dbReference>
<evidence type="ECO:0000313" key="2">
    <source>
        <dbReference type="EMBL" id="MDT0470056.1"/>
    </source>
</evidence>
<evidence type="ECO:0000256" key="1">
    <source>
        <dbReference type="SAM" id="SignalP"/>
    </source>
</evidence>
<accession>A0ABU2UAJ4</accession>
<dbReference type="RefSeq" id="WP_311701484.1">
    <property type="nucleotide sequence ID" value="NZ_JAVREY010000159.1"/>
</dbReference>
<dbReference type="Pfam" id="PF26137">
    <property type="entry name" value="Toxin_SdpC"/>
    <property type="match status" value="1"/>
</dbReference>
<keyword evidence="3" id="KW-1185">Reference proteome</keyword>
<protein>
    <submittedName>
        <fullName evidence="2">Sporulation delaying protein family toxin</fullName>
    </submittedName>
</protein>
<comment type="caution">
    <text evidence="2">The sequence shown here is derived from an EMBL/GenBank/DDBJ whole genome shotgun (WGS) entry which is preliminary data.</text>
</comment>
<dbReference type="Proteomes" id="UP001183809">
    <property type="component" value="Unassembled WGS sequence"/>
</dbReference>
<gene>
    <name evidence="2" type="ORF">RM764_45350</name>
</gene>
<keyword evidence="1" id="KW-0732">Signal</keyword>
<feature type="chain" id="PRO_5045960845" evidence="1">
    <location>
        <begin position="27"/>
        <end position="218"/>
    </location>
</feature>